<keyword evidence="2" id="KW-1185">Reference proteome</keyword>
<protein>
    <submittedName>
        <fullName evidence="1">Uncharacterized protein</fullName>
    </submittedName>
</protein>
<gene>
    <name evidence="1" type="ORF">NP493_2551g00015</name>
</gene>
<dbReference type="AlphaFoldDB" id="A0AAD9N2I3"/>
<sequence length="108" mass="11983">MNAPWLRGSGCFDQCQCCRYVHTCLVGFTVRVLQLTVTYAAVTDNYSRRRAADSSRSDLDAASDTTERAMVLRVFSRSLPRPDTAAYAGLIAAALDNDDVTRVCKWIL</sequence>
<name>A0AAD9N2I3_RIDPI</name>
<evidence type="ECO:0000313" key="2">
    <source>
        <dbReference type="Proteomes" id="UP001209878"/>
    </source>
</evidence>
<comment type="caution">
    <text evidence="1">The sequence shown here is derived from an EMBL/GenBank/DDBJ whole genome shotgun (WGS) entry which is preliminary data.</text>
</comment>
<dbReference type="Proteomes" id="UP001209878">
    <property type="component" value="Unassembled WGS sequence"/>
</dbReference>
<proteinExistence type="predicted"/>
<evidence type="ECO:0000313" key="1">
    <source>
        <dbReference type="EMBL" id="KAK2151854.1"/>
    </source>
</evidence>
<accession>A0AAD9N2I3</accession>
<dbReference type="EMBL" id="JAODUO010002548">
    <property type="protein sequence ID" value="KAK2151854.1"/>
    <property type="molecule type" value="Genomic_DNA"/>
</dbReference>
<reference evidence="1" key="1">
    <citation type="journal article" date="2023" name="Mol. Biol. Evol.">
        <title>Third-Generation Sequencing Reveals the Adaptive Role of the Epigenome in Three Deep-Sea Polychaetes.</title>
        <authorList>
            <person name="Perez M."/>
            <person name="Aroh O."/>
            <person name="Sun Y."/>
            <person name="Lan Y."/>
            <person name="Juniper S.K."/>
            <person name="Young C.R."/>
            <person name="Angers B."/>
            <person name="Qian P.Y."/>
        </authorList>
    </citation>
    <scope>NUCLEOTIDE SEQUENCE</scope>
    <source>
        <strain evidence="1">R07B-5</strain>
    </source>
</reference>
<organism evidence="1 2">
    <name type="scientific">Ridgeia piscesae</name>
    <name type="common">Tubeworm</name>
    <dbReference type="NCBI Taxonomy" id="27915"/>
    <lineage>
        <taxon>Eukaryota</taxon>
        <taxon>Metazoa</taxon>
        <taxon>Spiralia</taxon>
        <taxon>Lophotrochozoa</taxon>
        <taxon>Annelida</taxon>
        <taxon>Polychaeta</taxon>
        <taxon>Sedentaria</taxon>
        <taxon>Canalipalpata</taxon>
        <taxon>Sabellida</taxon>
        <taxon>Siboglinidae</taxon>
        <taxon>Ridgeia</taxon>
    </lineage>
</organism>